<evidence type="ECO:0000256" key="1">
    <source>
        <dbReference type="SAM" id="MobiDB-lite"/>
    </source>
</evidence>
<keyword evidence="2" id="KW-0812">Transmembrane</keyword>
<name>A0A2V1MY37_9LACO</name>
<evidence type="ECO:0000313" key="4">
    <source>
        <dbReference type="Proteomes" id="UP000245080"/>
    </source>
</evidence>
<feature type="transmembrane region" description="Helical" evidence="2">
    <location>
        <begin position="132"/>
        <end position="153"/>
    </location>
</feature>
<feature type="transmembrane region" description="Helical" evidence="2">
    <location>
        <begin position="229"/>
        <end position="248"/>
    </location>
</feature>
<dbReference type="PIRSF" id="PIRSF033111">
    <property type="entry name" value="UCP033111"/>
    <property type="match status" value="1"/>
</dbReference>
<feature type="transmembrane region" description="Helical" evidence="2">
    <location>
        <begin position="199"/>
        <end position="217"/>
    </location>
</feature>
<dbReference type="OrthoDB" id="2143285at2"/>
<sequence length="259" mass="28670">MSEENQRNEKNAASNQQVEGLEKDAEKRNAGVQQHRQKATQSGRAAFDGLGLTKRNADYMFRFSKALNDTKLSADKKSQAINDMVAELVEGQKSGKTAKNLYGDVADRVKFVVTGGPKKQGVLTKADYWPNAVYNGLTFIVFFTLIFGVMYLFSPNLMKSSQPVGIVSILVSAVLAGAMLPLLPYLFNRSVKHRFGLTVRVTAAVAGFLVWFGLFYFSNFLPTYLNPVLLPIPSIIVGLLGIAGMFYLKRHYPIQNAIF</sequence>
<keyword evidence="2" id="KW-1133">Transmembrane helix</keyword>
<keyword evidence="2" id="KW-0472">Membrane</keyword>
<proteinExistence type="predicted"/>
<dbReference type="AlphaFoldDB" id="A0A2V1MY37"/>
<dbReference type="Pfam" id="PF06570">
    <property type="entry name" value="DUF1129"/>
    <property type="match status" value="1"/>
</dbReference>
<organism evidence="3 4">
    <name type="scientific">Levilactobacillus bambusae</name>
    <dbReference type="NCBI Taxonomy" id="2024736"/>
    <lineage>
        <taxon>Bacteria</taxon>
        <taxon>Bacillati</taxon>
        <taxon>Bacillota</taxon>
        <taxon>Bacilli</taxon>
        <taxon>Lactobacillales</taxon>
        <taxon>Lactobacillaceae</taxon>
        <taxon>Levilactobacillus</taxon>
    </lineage>
</organism>
<feature type="region of interest" description="Disordered" evidence="1">
    <location>
        <begin position="1"/>
        <end position="45"/>
    </location>
</feature>
<feature type="compositionally biased region" description="Basic and acidic residues" evidence="1">
    <location>
        <begin position="1"/>
        <end position="10"/>
    </location>
</feature>
<evidence type="ECO:0000256" key="2">
    <source>
        <dbReference type="SAM" id="Phobius"/>
    </source>
</evidence>
<feature type="transmembrane region" description="Helical" evidence="2">
    <location>
        <begin position="165"/>
        <end position="187"/>
    </location>
</feature>
<dbReference type="RefSeq" id="WP_109250596.1">
    <property type="nucleotide sequence ID" value="NZ_QCXQ01000003.1"/>
</dbReference>
<reference evidence="3 4" key="1">
    <citation type="journal article" date="2018" name="Int. J. Syst. Evol. Microbiol.">
        <title>Lactobacillus bambusae sp. nov., isolated from a traditional fermented Ma-bamboo shoots of Taiwan.</title>
        <authorList>
            <person name="Wang L.-T."/>
        </authorList>
    </citation>
    <scope>NUCLEOTIDE SEQUENCE [LARGE SCALE GENOMIC DNA]</scope>
    <source>
        <strain evidence="3 4">BS-W1</strain>
    </source>
</reference>
<dbReference type="EMBL" id="QCXQ01000003">
    <property type="protein sequence ID" value="PWF99741.1"/>
    <property type="molecule type" value="Genomic_DNA"/>
</dbReference>
<feature type="compositionally biased region" description="Basic and acidic residues" evidence="1">
    <location>
        <begin position="20"/>
        <end position="29"/>
    </location>
</feature>
<evidence type="ECO:0000313" key="3">
    <source>
        <dbReference type="EMBL" id="PWF99741.1"/>
    </source>
</evidence>
<dbReference type="Proteomes" id="UP000245080">
    <property type="component" value="Unassembled WGS sequence"/>
</dbReference>
<dbReference type="InterPro" id="IPR009214">
    <property type="entry name" value="DUF1129"/>
</dbReference>
<gene>
    <name evidence="3" type="ORF">DCM90_06685</name>
</gene>
<keyword evidence="4" id="KW-1185">Reference proteome</keyword>
<comment type="caution">
    <text evidence="3">The sequence shown here is derived from an EMBL/GenBank/DDBJ whole genome shotgun (WGS) entry which is preliminary data.</text>
</comment>
<feature type="compositionally biased region" description="Polar residues" evidence="1">
    <location>
        <begin position="31"/>
        <end position="43"/>
    </location>
</feature>
<protein>
    <submittedName>
        <fullName evidence="3">DUF1129 domain-containing protein</fullName>
    </submittedName>
</protein>
<accession>A0A2V1MY37</accession>